<dbReference type="GO" id="GO:0034587">
    <property type="term" value="P:piRNA processing"/>
    <property type="evidence" value="ECO:0007669"/>
    <property type="project" value="TreeGrafter"/>
</dbReference>
<protein>
    <submittedName>
        <fullName evidence="2">PiRNA biogenesis EXD1 isoform X1</fullName>
    </submittedName>
</protein>
<evidence type="ECO:0000313" key="3">
    <source>
        <dbReference type="Proteomes" id="UP001295444"/>
    </source>
</evidence>
<organism evidence="2 3">
    <name type="scientific">Pelobates cultripes</name>
    <name type="common">Western spadefoot toad</name>
    <dbReference type="NCBI Taxonomy" id="61616"/>
    <lineage>
        <taxon>Eukaryota</taxon>
        <taxon>Metazoa</taxon>
        <taxon>Chordata</taxon>
        <taxon>Craniata</taxon>
        <taxon>Vertebrata</taxon>
        <taxon>Euteleostomi</taxon>
        <taxon>Amphibia</taxon>
        <taxon>Batrachia</taxon>
        <taxon>Anura</taxon>
        <taxon>Pelobatoidea</taxon>
        <taxon>Pelobatidae</taxon>
        <taxon>Pelobates</taxon>
    </lineage>
</organism>
<reference evidence="2" key="1">
    <citation type="submission" date="2022-03" db="EMBL/GenBank/DDBJ databases">
        <authorList>
            <person name="Alioto T."/>
            <person name="Alioto T."/>
            <person name="Gomez Garrido J."/>
        </authorList>
    </citation>
    <scope>NUCLEOTIDE SEQUENCE</scope>
</reference>
<evidence type="ECO:0000256" key="1">
    <source>
        <dbReference type="SAM" id="MobiDB-lite"/>
    </source>
</evidence>
<feature type="region of interest" description="Disordered" evidence="1">
    <location>
        <begin position="70"/>
        <end position="109"/>
    </location>
</feature>
<dbReference type="Proteomes" id="UP001295444">
    <property type="component" value="Chromosome 11"/>
</dbReference>
<dbReference type="PANTHER" id="PTHR46628:SF1">
    <property type="entry name" value="PIRNA BIOGENESIS PROTEIN EXD1"/>
    <property type="match status" value="1"/>
</dbReference>
<dbReference type="EMBL" id="OW240922">
    <property type="protein sequence ID" value="CAH2321031.1"/>
    <property type="molecule type" value="Genomic_DNA"/>
</dbReference>
<dbReference type="InterPro" id="IPR052144">
    <property type="entry name" value="piRNA_biogenesis_EXD1"/>
</dbReference>
<gene>
    <name evidence="2" type="ORF">PECUL_23A030772</name>
</gene>
<accession>A0AAD1TA93</accession>
<dbReference type="AlphaFoldDB" id="A0AAD1TA93"/>
<dbReference type="PANTHER" id="PTHR46628">
    <property type="entry name" value="PIRNA BIOGENESIS PROTEIN EXD1"/>
    <property type="match status" value="1"/>
</dbReference>
<sequence length="180" mass="19697">MAAITDASFLSRIIGKTIKLTTATECLQGELVSVSSDRTIVINKIKDLKTGRKIPGAQLFFGNNILDVEPQNESSGGSERQTAEVGDNIASKEDCSGTDISQNVESRNTPPSYEIYSALQAIKHSVDEEEVEYTVIDQFQPHFGPAIRHLLNQKVLGISAVGLNLCRHGKLLWLQVACKR</sequence>
<keyword evidence="3" id="KW-1185">Reference proteome</keyword>
<evidence type="ECO:0000313" key="2">
    <source>
        <dbReference type="EMBL" id="CAH2321031.1"/>
    </source>
</evidence>
<proteinExistence type="predicted"/>
<feature type="compositionally biased region" description="Polar residues" evidence="1">
    <location>
        <begin position="98"/>
        <end position="109"/>
    </location>
</feature>
<name>A0AAD1TA93_PELCU</name>
<feature type="compositionally biased region" description="Polar residues" evidence="1">
    <location>
        <begin position="71"/>
        <end position="80"/>
    </location>
</feature>
<dbReference type="GO" id="GO:1990923">
    <property type="term" value="C:PET complex"/>
    <property type="evidence" value="ECO:0007669"/>
    <property type="project" value="TreeGrafter"/>
</dbReference>